<dbReference type="SUPFAM" id="SSF57701">
    <property type="entry name" value="Zn2/Cys6 DNA-binding domain"/>
    <property type="match status" value="1"/>
</dbReference>
<dbReference type="InterPro" id="IPR007219">
    <property type="entry name" value="XnlR_reg_dom"/>
</dbReference>
<keyword evidence="4" id="KW-0804">Transcription</keyword>
<dbReference type="InterPro" id="IPR050815">
    <property type="entry name" value="TF_fung"/>
</dbReference>
<protein>
    <recommendedName>
        <fullName evidence="6">Zn(2)-C6 fungal-type domain-containing protein</fullName>
    </recommendedName>
</protein>
<comment type="caution">
    <text evidence="7">The sequence shown here is derived from an EMBL/GenBank/DDBJ whole genome shotgun (WGS) entry which is preliminary data.</text>
</comment>
<keyword evidence="8" id="KW-1185">Reference proteome</keyword>
<dbReference type="Pfam" id="PF00172">
    <property type="entry name" value="Zn_clus"/>
    <property type="match status" value="1"/>
</dbReference>
<dbReference type="InterPro" id="IPR036864">
    <property type="entry name" value="Zn2-C6_fun-type_DNA-bd_sf"/>
</dbReference>
<evidence type="ECO:0000256" key="4">
    <source>
        <dbReference type="ARBA" id="ARBA00023163"/>
    </source>
</evidence>
<reference evidence="7" key="1">
    <citation type="submission" date="2020-11" db="EMBL/GenBank/DDBJ databases">
        <authorList>
            <consortium name="DOE Joint Genome Institute"/>
            <person name="Ahrendt S."/>
            <person name="Riley R."/>
            <person name="Andreopoulos W."/>
            <person name="Labutti K."/>
            <person name="Pangilinan J."/>
            <person name="Ruiz-Duenas F.J."/>
            <person name="Barrasa J.M."/>
            <person name="Sanchez-Garcia M."/>
            <person name="Camarero S."/>
            <person name="Miyauchi S."/>
            <person name="Serrano A."/>
            <person name="Linde D."/>
            <person name="Babiker R."/>
            <person name="Drula E."/>
            <person name="Ayuso-Fernandez I."/>
            <person name="Pacheco R."/>
            <person name="Padilla G."/>
            <person name="Ferreira P."/>
            <person name="Barriuso J."/>
            <person name="Kellner H."/>
            <person name="Castanera R."/>
            <person name="Alfaro M."/>
            <person name="Ramirez L."/>
            <person name="Pisabarro A.G."/>
            <person name="Kuo A."/>
            <person name="Tritt A."/>
            <person name="Lipzen A."/>
            <person name="He G."/>
            <person name="Yan M."/>
            <person name="Ng V."/>
            <person name="Cullen D."/>
            <person name="Martin F."/>
            <person name="Rosso M.-N."/>
            <person name="Henrissat B."/>
            <person name="Hibbett D."/>
            <person name="Martinez A.T."/>
            <person name="Grigoriev I.V."/>
        </authorList>
    </citation>
    <scope>NUCLEOTIDE SEQUENCE</scope>
    <source>
        <strain evidence="7">CBS 506.95</strain>
    </source>
</reference>
<dbReference type="GO" id="GO:0000981">
    <property type="term" value="F:DNA-binding transcription factor activity, RNA polymerase II-specific"/>
    <property type="evidence" value="ECO:0007669"/>
    <property type="project" value="InterPro"/>
</dbReference>
<name>A0A9P6EKC7_9AGAR</name>
<dbReference type="PROSITE" id="PS00463">
    <property type="entry name" value="ZN2_CY6_FUNGAL_1"/>
    <property type="match status" value="1"/>
</dbReference>
<accession>A0A9P6EKC7</accession>
<dbReference type="GO" id="GO:0003677">
    <property type="term" value="F:DNA binding"/>
    <property type="evidence" value="ECO:0007669"/>
    <property type="project" value="InterPro"/>
</dbReference>
<dbReference type="AlphaFoldDB" id="A0A9P6EKC7"/>
<dbReference type="SMART" id="SM00066">
    <property type="entry name" value="GAL4"/>
    <property type="match status" value="1"/>
</dbReference>
<sequence length="611" mass="67417">MTDHSRASKTPSSRHSKPLKRGRACMNCRFLKIKCDGAKPICGPCELHPRDDDCEYADGPGRSRTKVLEDTVSRLEARLLELENPEATTPSVMLHDPYHSFNAQRLSASPPVHIPETTVVYGQLSPFSPTSTTSSLPSGRHWQSFSALAANTESTGSSGSSTSPLRHTIPMPYAGYEEPALSSLQASIDTFIPHAQVFGFFLHIPTFRHSALLAFPLGHPSRPTPGLLNAVHLLGVHFSQPESQQGQEAALLVKALQHVATDLLGSHPNKVMQTLQAQVLLAYYFFRTASILEAKVHTAAAVSLALGCGLHRIRSSNLTAPSTIAIIQDQPYSLPPPANGLEEAERINAFWSVLMLHKFVTVSLENPSNVCGTLEAPGMQIDTPWPIDLDTYKEDMLSPDLQSDSTVRAFLNGFLGDVGSGASTLEMAAKAAILFHRSAHVSGQWKPNLEARERAAYEAAARSMNMLIELFRKQLPPLPEYNTQEPSQRLLILTHALIDAAAIKLHWLFAYAWTTSRQICLAAARNLVTYKHNLQELGHFNPIMGNLWMTACHVFIDEVSRVRHNKELYPGVEDELMESYRHGLNVMSLFAQEGKLMQYQLSKVHDSFAAI</sequence>
<keyword evidence="2" id="KW-0479">Metal-binding</keyword>
<gene>
    <name evidence="7" type="ORF">CPB83DRAFT_834413</name>
</gene>
<dbReference type="GO" id="GO:0008270">
    <property type="term" value="F:zinc ion binding"/>
    <property type="evidence" value="ECO:0007669"/>
    <property type="project" value="InterPro"/>
</dbReference>
<dbReference type="OrthoDB" id="2309723at2759"/>
<dbReference type="CDD" id="cd00067">
    <property type="entry name" value="GAL4"/>
    <property type="match status" value="1"/>
</dbReference>
<dbReference type="Proteomes" id="UP000807306">
    <property type="component" value="Unassembled WGS sequence"/>
</dbReference>
<comment type="subcellular location">
    <subcellularLocation>
        <location evidence="1">Nucleus</location>
    </subcellularLocation>
</comment>
<organism evidence="7 8">
    <name type="scientific">Crepidotus variabilis</name>
    <dbReference type="NCBI Taxonomy" id="179855"/>
    <lineage>
        <taxon>Eukaryota</taxon>
        <taxon>Fungi</taxon>
        <taxon>Dikarya</taxon>
        <taxon>Basidiomycota</taxon>
        <taxon>Agaricomycotina</taxon>
        <taxon>Agaricomycetes</taxon>
        <taxon>Agaricomycetidae</taxon>
        <taxon>Agaricales</taxon>
        <taxon>Agaricineae</taxon>
        <taxon>Crepidotaceae</taxon>
        <taxon>Crepidotus</taxon>
    </lineage>
</organism>
<dbReference type="EMBL" id="MU157840">
    <property type="protein sequence ID" value="KAF9530458.1"/>
    <property type="molecule type" value="Genomic_DNA"/>
</dbReference>
<keyword evidence="5" id="KW-0539">Nucleus</keyword>
<dbReference type="GO" id="GO:0005634">
    <property type="term" value="C:nucleus"/>
    <property type="evidence" value="ECO:0007669"/>
    <property type="project" value="UniProtKB-SubCell"/>
</dbReference>
<evidence type="ECO:0000256" key="2">
    <source>
        <dbReference type="ARBA" id="ARBA00022723"/>
    </source>
</evidence>
<dbReference type="GO" id="GO:0006351">
    <property type="term" value="P:DNA-templated transcription"/>
    <property type="evidence" value="ECO:0007669"/>
    <property type="project" value="InterPro"/>
</dbReference>
<evidence type="ECO:0000259" key="6">
    <source>
        <dbReference type="PROSITE" id="PS50048"/>
    </source>
</evidence>
<evidence type="ECO:0000256" key="1">
    <source>
        <dbReference type="ARBA" id="ARBA00004123"/>
    </source>
</evidence>
<dbReference type="Gene3D" id="4.10.240.10">
    <property type="entry name" value="Zn(2)-C6 fungal-type DNA-binding domain"/>
    <property type="match status" value="1"/>
</dbReference>
<dbReference type="CDD" id="cd12148">
    <property type="entry name" value="fungal_TF_MHR"/>
    <property type="match status" value="1"/>
</dbReference>
<feature type="domain" description="Zn(2)-C6 fungal-type" evidence="6">
    <location>
        <begin position="24"/>
        <end position="56"/>
    </location>
</feature>
<evidence type="ECO:0000313" key="8">
    <source>
        <dbReference type="Proteomes" id="UP000807306"/>
    </source>
</evidence>
<evidence type="ECO:0000313" key="7">
    <source>
        <dbReference type="EMBL" id="KAF9530458.1"/>
    </source>
</evidence>
<dbReference type="PANTHER" id="PTHR47338">
    <property type="entry name" value="ZN(II)2CYS6 TRANSCRIPTION FACTOR (EUROFUNG)-RELATED"/>
    <property type="match status" value="1"/>
</dbReference>
<dbReference type="PANTHER" id="PTHR47338:SF29">
    <property type="entry name" value="ZN(2)-C6 FUNGAL-TYPE DOMAIN-CONTAINING PROTEIN"/>
    <property type="match status" value="1"/>
</dbReference>
<proteinExistence type="predicted"/>
<dbReference type="InterPro" id="IPR001138">
    <property type="entry name" value="Zn2Cys6_DnaBD"/>
</dbReference>
<evidence type="ECO:0000256" key="3">
    <source>
        <dbReference type="ARBA" id="ARBA00023015"/>
    </source>
</evidence>
<keyword evidence="3" id="KW-0805">Transcription regulation</keyword>
<evidence type="ECO:0000256" key="5">
    <source>
        <dbReference type="ARBA" id="ARBA00023242"/>
    </source>
</evidence>
<dbReference type="PROSITE" id="PS50048">
    <property type="entry name" value="ZN2_CY6_FUNGAL_2"/>
    <property type="match status" value="1"/>
</dbReference>
<dbReference type="Pfam" id="PF04082">
    <property type="entry name" value="Fungal_trans"/>
    <property type="match status" value="1"/>
</dbReference>